<dbReference type="InterPro" id="IPR001633">
    <property type="entry name" value="EAL_dom"/>
</dbReference>
<dbReference type="InterPro" id="IPR050706">
    <property type="entry name" value="Cyclic-di-GMP_PDE-like"/>
</dbReference>
<dbReference type="Gene3D" id="3.20.20.450">
    <property type="entry name" value="EAL domain"/>
    <property type="match status" value="1"/>
</dbReference>
<evidence type="ECO:0000313" key="2">
    <source>
        <dbReference type="EMBL" id="GHC65895.1"/>
    </source>
</evidence>
<dbReference type="Proteomes" id="UP000641137">
    <property type="component" value="Unassembled WGS sequence"/>
</dbReference>
<evidence type="ECO:0000259" key="1">
    <source>
        <dbReference type="PROSITE" id="PS50883"/>
    </source>
</evidence>
<dbReference type="CDD" id="cd01948">
    <property type="entry name" value="EAL"/>
    <property type="match status" value="1"/>
</dbReference>
<accession>A0A8J3DGU0</accession>
<dbReference type="PROSITE" id="PS50883">
    <property type="entry name" value="EAL"/>
    <property type="match status" value="1"/>
</dbReference>
<proteinExistence type="predicted"/>
<organism evidence="2 3">
    <name type="scientific">Limoniibacter endophyticus</name>
    <dbReference type="NCBI Taxonomy" id="1565040"/>
    <lineage>
        <taxon>Bacteria</taxon>
        <taxon>Pseudomonadati</taxon>
        <taxon>Pseudomonadota</taxon>
        <taxon>Alphaproteobacteria</taxon>
        <taxon>Hyphomicrobiales</taxon>
        <taxon>Bartonellaceae</taxon>
        <taxon>Limoniibacter</taxon>
    </lineage>
</organism>
<dbReference type="Pfam" id="PF00563">
    <property type="entry name" value="EAL"/>
    <property type="match status" value="1"/>
</dbReference>
<keyword evidence="3" id="KW-1185">Reference proteome</keyword>
<sequence length="293" mass="32449">MNANDRLEMRRAPDGTYFASTTKYALHTALQPIFLVEEEKLVCVAYEALVRASDPTQMASETFFENLPRHERHVVERVTREIHLRNAAAYLGHGKGIFINFNPALFNLPNIETSLIEDLQELATTAEVLAGNVVCEITEQKVSAPKMLTGIVTAMRQAGFAIAVDDFGADQSDLERVRIVDPDVVKFDGAWVQARMSSPEGRRHLTGQVTAFREDGRLVLLEGIEQNWQIEAAAEAGAQLLQGFGLARPQVVPAQFPGSIGYKNKFKAVAKRTVETGEAKTIKWNIRPRSQSG</sequence>
<gene>
    <name evidence="2" type="ORF">GCM10010136_08940</name>
</gene>
<dbReference type="SMART" id="SM00052">
    <property type="entry name" value="EAL"/>
    <property type="match status" value="1"/>
</dbReference>
<dbReference type="AlphaFoldDB" id="A0A8J3DGU0"/>
<feature type="domain" description="EAL" evidence="1">
    <location>
        <begin position="10"/>
        <end position="263"/>
    </location>
</feature>
<dbReference type="SUPFAM" id="SSF141868">
    <property type="entry name" value="EAL domain-like"/>
    <property type="match status" value="1"/>
</dbReference>
<name>A0A8J3DGU0_9HYPH</name>
<reference evidence="2" key="1">
    <citation type="journal article" date="2014" name="Int. J. Syst. Evol. Microbiol.">
        <title>Complete genome sequence of Corynebacterium casei LMG S-19264T (=DSM 44701T), isolated from a smear-ripened cheese.</title>
        <authorList>
            <consortium name="US DOE Joint Genome Institute (JGI-PGF)"/>
            <person name="Walter F."/>
            <person name="Albersmeier A."/>
            <person name="Kalinowski J."/>
            <person name="Ruckert C."/>
        </authorList>
    </citation>
    <scope>NUCLEOTIDE SEQUENCE</scope>
    <source>
        <strain evidence="2">KCTC 42097</strain>
    </source>
</reference>
<dbReference type="GO" id="GO:0071111">
    <property type="term" value="F:cyclic-guanylate-specific phosphodiesterase activity"/>
    <property type="evidence" value="ECO:0007669"/>
    <property type="project" value="InterPro"/>
</dbReference>
<dbReference type="PANTHER" id="PTHR33121">
    <property type="entry name" value="CYCLIC DI-GMP PHOSPHODIESTERASE PDEF"/>
    <property type="match status" value="1"/>
</dbReference>
<comment type="caution">
    <text evidence="2">The sequence shown here is derived from an EMBL/GenBank/DDBJ whole genome shotgun (WGS) entry which is preliminary data.</text>
</comment>
<dbReference type="InterPro" id="IPR035919">
    <property type="entry name" value="EAL_sf"/>
</dbReference>
<dbReference type="PANTHER" id="PTHR33121:SF76">
    <property type="entry name" value="SIGNALING PROTEIN"/>
    <property type="match status" value="1"/>
</dbReference>
<evidence type="ECO:0000313" key="3">
    <source>
        <dbReference type="Proteomes" id="UP000641137"/>
    </source>
</evidence>
<reference evidence="2" key="2">
    <citation type="submission" date="2020-09" db="EMBL/GenBank/DDBJ databases">
        <authorList>
            <person name="Sun Q."/>
            <person name="Kim S."/>
        </authorList>
    </citation>
    <scope>NUCLEOTIDE SEQUENCE</scope>
    <source>
        <strain evidence="2">KCTC 42097</strain>
    </source>
</reference>
<protein>
    <submittedName>
        <fullName evidence="2">Diguanylate phosphodiesterase</fullName>
    </submittedName>
</protein>
<dbReference type="RefSeq" id="WP_189488264.1">
    <property type="nucleotide sequence ID" value="NZ_BMZO01000002.1"/>
</dbReference>
<dbReference type="EMBL" id="BMZO01000002">
    <property type="protein sequence ID" value="GHC65895.1"/>
    <property type="molecule type" value="Genomic_DNA"/>
</dbReference>